<evidence type="ECO:0000313" key="6">
    <source>
        <dbReference type="Proteomes" id="UP000241769"/>
    </source>
</evidence>
<keyword evidence="1" id="KW-0175">Coiled coil</keyword>
<evidence type="ECO:0000259" key="4">
    <source>
        <dbReference type="PROSITE" id="PS51688"/>
    </source>
</evidence>
<feature type="region of interest" description="Disordered" evidence="2">
    <location>
        <begin position="152"/>
        <end position="184"/>
    </location>
</feature>
<dbReference type="PROSITE" id="PS51688">
    <property type="entry name" value="ICA"/>
    <property type="match status" value="1"/>
</dbReference>
<keyword evidence="6" id="KW-1185">Reference proteome</keyword>
<feature type="region of interest" description="Disordered" evidence="2">
    <location>
        <begin position="311"/>
        <end position="368"/>
    </location>
</feature>
<gene>
    <name evidence="5" type="ORF">PROFUN_08265</name>
</gene>
<comment type="caution">
    <text evidence="5">The sequence shown here is derived from an EMBL/GenBank/DDBJ whole genome shotgun (WGS) entry which is preliminary data.</text>
</comment>
<keyword evidence="3" id="KW-0472">Membrane</keyword>
<evidence type="ECO:0000256" key="3">
    <source>
        <dbReference type="SAM" id="Phobius"/>
    </source>
</evidence>
<feature type="compositionally biased region" description="Polar residues" evidence="2">
    <location>
        <begin position="323"/>
        <end position="345"/>
    </location>
</feature>
<dbReference type="Gene3D" id="1.10.10.10">
    <property type="entry name" value="Winged helix-like DNA-binding domain superfamily/Winged helix DNA-binding domain"/>
    <property type="match status" value="1"/>
</dbReference>
<reference evidence="5 6" key="1">
    <citation type="journal article" date="2018" name="Genome Biol. Evol.">
        <title>Multiple Roots of Fruiting Body Formation in Amoebozoa.</title>
        <authorList>
            <person name="Hillmann F."/>
            <person name="Forbes G."/>
            <person name="Novohradska S."/>
            <person name="Ferling I."/>
            <person name="Riege K."/>
            <person name="Groth M."/>
            <person name="Westermann M."/>
            <person name="Marz M."/>
            <person name="Spaller T."/>
            <person name="Winckler T."/>
            <person name="Schaap P."/>
            <person name="Glockner G."/>
        </authorList>
    </citation>
    <scope>NUCLEOTIDE SEQUENCE [LARGE SCALE GENOMIC DNA]</scope>
    <source>
        <strain evidence="5 6">Jena</strain>
    </source>
</reference>
<keyword evidence="3" id="KW-1133">Transmembrane helix</keyword>
<name>A0A2P6NJW2_9EUKA</name>
<feature type="compositionally biased region" description="Low complexity" evidence="2">
    <location>
        <begin position="160"/>
        <end position="175"/>
    </location>
</feature>
<dbReference type="InterPro" id="IPR036388">
    <property type="entry name" value="WH-like_DNA-bd_sf"/>
</dbReference>
<evidence type="ECO:0000313" key="5">
    <source>
        <dbReference type="EMBL" id="PRP84245.1"/>
    </source>
</evidence>
<dbReference type="AlphaFoldDB" id="A0A2P6NJW2"/>
<evidence type="ECO:0000256" key="1">
    <source>
        <dbReference type="SAM" id="Coils"/>
    </source>
</evidence>
<evidence type="ECO:0000256" key="2">
    <source>
        <dbReference type="SAM" id="MobiDB-lite"/>
    </source>
</evidence>
<feature type="compositionally biased region" description="Basic and acidic residues" evidence="2">
    <location>
        <begin position="346"/>
        <end position="355"/>
    </location>
</feature>
<protein>
    <submittedName>
        <fullName evidence="5">Cell wall surface anchor family protein</fullName>
    </submittedName>
</protein>
<dbReference type="Pfam" id="PF13884">
    <property type="entry name" value="Peptidase_S74"/>
    <property type="match status" value="1"/>
</dbReference>
<dbReference type="Proteomes" id="UP000241769">
    <property type="component" value="Unassembled WGS sequence"/>
</dbReference>
<proteinExistence type="predicted"/>
<sequence length="615" mass="69810">MTVLAGSEGPWSVQERSPRAQIGLGLYRKINPKTTRSWRYNERRGNHCLKRMEFDDVSSNQQFLNMYMRQFQNDGRGQNESGLHPGFATPVNVRPTNPNYFRPPHFPAPATSFVLSSPQPVHNEMPMHNQFRRQMEQLDGSLFDVHQDNQIQHHPHWSSDDSSGVLSSSSSPASDFNNPTLPQTINNDSQLEVVLLHKPRGSQGIWQPVPPGAGLRVTKGKGKRLKLQIKSTQHIEKNNLEITMMDLMTSVASNEGFEVEHSFEVISPLLTELELKLSRYYKRGQFIVTAKTPMGLLTAKSIEFCSHNNGKQTKSDALPTPSIPSFSSTVEKQSQPIPTAPSTEPSQRRDSFTGEKKRKNPPLDEEGNRVNVVEGNLEVEGTVRARAFMQFSDIRLKTNIEDLADALAIVTNLQGKTYQWKRDCVEGSHAQRVIGLIAQEVQRVLPEVVYVDPVSGILSVSYAEIIPVIIEAFKQHHMDTLNDRKEVTYKLEQMRSQLDSIERETRIQQSRMYQHLRGSRTPHQQFAYRLTNIMRLLLMVFGIVAIVAAFILLARFKRRPPLGSILILFIMGFGFVVITTCSLLMDKLRVAQSLVKEEEMTYLYKPERTSSKTMV</sequence>
<accession>A0A2P6NJW2</accession>
<dbReference type="InterPro" id="IPR030392">
    <property type="entry name" value="S74_ICA"/>
</dbReference>
<feature type="transmembrane region" description="Helical" evidence="3">
    <location>
        <begin position="533"/>
        <end position="553"/>
    </location>
</feature>
<dbReference type="InParanoid" id="A0A2P6NJW2"/>
<feature type="coiled-coil region" evidence="1">
    <location>
        <begin position="484"/>
        <end position="511"/>
    </location>
</feature>
<keyword evidence="3" id="KW-0812">Transmembrane</keyword>
<feature type="domain" description="Peptidase S74" evidence="4">
    <location>
        <begin position="392"/>
        <end position="487"/>
    </location>
</feature>
<dbReference type="EMBL" id="MDYQ01000066">
    <property type="protein sequence ID" value="PRP84245.1"/>
    <property type="molecule type" value="Genomic_DNA"/>
</dbReference>
<organism evidence="5 6">
    <name type="scientific">Planoprotostelium fungivorum</name>
    <dbReference type="NCBI Taxonomy" id="1890364"/>
    <lineage>
        <taxon>Eukaryota</taxon>
        <taxon>Amoebozoa</taxon>
        <taxon>Evosea</taxon>
        <taxon>Variosea</taxon>
        <taxon>Cavosteliida</taxon>
        <taxon>Cavosteliaceae</taxon>
        <taxon>Planoprotostelium</taxon>
    </lineage>
</organism>
<dbReference type="OrthoDB" id="21399at2759"/>
<feature type="transmembrane region" description="Helical" evidence="3">
    <location>
        <begin position="565"/>
        <end position="585"/>
    </location>
</feature>